<dbReference type="AlphaFoldDB" id="F8K144"/>
<name>F8K144_STREN</name>
<evidence type="ECO:0000313" key="4">
    <source>
        <dbReference type="Proteomes" id="UP000007842"/>
    </source>
</evidence>
<evidence type="ECO:0000256" key="2">
    <source>
        <dbReference type="SAM" id="Phobius"/>
    </source>
</evidence>
<keyword evidence="2" id="KW-0472">Membrane</keyword>
<dbReference type="RefSeq" id="WP_014143299.1">
    <property type="nucleotide sequence ID" value="NC_016111.1"/>
</dbReference>
<dbReference type="GO" id="GO:0006508">
    <property type="term" value="P:proteolysis"/>
    <property type="evidence" value="ECO:0007669"/>
    <property type="project" value="UniProtKB-KW"/>
</dbReference>
<dbReference type="PATRIC" id="fig|1003195.11.peg.4057"/>
<dbReference type="InterPro" id="IPR043504">
    <property type="entry name" value="Peptidase_S1_PA_chymotrypsin"/>
</dbReference>
<accession>G8WWM9</accession>
<feature type="compositionally biased region" description="Low complexity" evidence="1">
    <location>
        <begin position="226"/>
        <end position="235"/>
    </location>
</feature>
<dbReference type="SUPFAM" id="SSF50494">
    <property type="entry name" value="Trypsin-like serine proteases"/>
    <property type="match status" value="1"/>
</dbReference>
<dbReference type="KEGG" id="sct:SCAT_2556"/>
<dbReference type="PRINTS" id="PR00834">
    <property type="entry name" value="PROTEASES2C"/>
</dbReference>
<sequence>MTPDMQDSTQPGSGAAGAWYPPRPEYQPGAAGQDPAVPEPRRRARRPVALLVAVAIASGVVGGGTAALIGGATHSTAAAAPVAGAPVSAKSGGSVAAVAAAVGPSVVEITADSGDGQSIGSGVILTADGTILTNNHVVAGADNVKIALSDGRTATANVVATDPSKDLAVIKANGVSGLKAAQLGSSAGLAVGDPVVAIGSPEGLSGTVTSGVVSALNRDVTVPVEDGSGNSDSNGNGNGNGSDRWPFGFGGHQYNGQLGGDTTTYKAIQTDASLNPGNSGGALLNMSGQVIGVNSAMYAPSGSSGSAASGSASGSIGLGFAIPVDTVKAFLDAHHIAYNR</sequence>
<dbReference type="GO" id="GO:0004252">
    <property type="term" value="F:serine-type endopeptidase activity"/>
    <property type="evidence" value="ECO:0007669"/>
    <property type="project" value="InterPro"/>
</dbReference>
<keyword evidence="2" id="KW-0812">Transmembrane</keyword>
<dbReference type="MEROPS" id="S01.102"/>
<evidence type="ECO:0000313" key="3">
    <source>
        <dbReference type="EMBL" id="AEW94916.1"/>
    </source>
</evidence>
<dbReference type="HOGENOM" id="CLU_020120_3_5_11"/>
<keyword evidence="4" id="KW-1185">Reference proteome</keyword>
<keyword evidence="3" id="KW-0645">Protease</keyword>
<keyword evidence="3" id="KW-0378">Hydrolase</keyword>
<feature type="transmembrane region" description="Helical" evidence="2">
    <location>
        <begin position="48"/>
        <end position="69"/>
    </location>
</feature>
<dbReference type="Proteomes" id="UP000007842">
    <property type="component" value="Chromosome"/>
</dbReference>
<dbReference type="OrthoDB" id="9758917at2"/>
<dbReference type="PANTHER" id="PTHR22939:SF129">
    <property type="entry name" value="SERINE PROTEASE HTRA2, MITOCHONDRIAL"/>
    <property type="match status" value="1"/>
</dbReference>
<dbReference type="PANTHER" id="PTHR22939">
    <property type="entry name" value="SERINE PROTEASE FAMILY S1C HTRA-RELATED"/>
    <property type="match status" value="1"/>
</dbReference>
<dbReference type="Pfam" id="PF13365">
    <property type="entry name" value="Trypsin_2"/>
    <property type="match status" value="1"/>
</dbReference>
<reference evidence="4" key="1">
    <citation type="submission" date="2011-12" db="EMBL/GenBank/DDBJ databases">
        <title>Complete genome sequence of Streptomyces cattleya strain DSM 46488.</title>
        <authorList>
            <person name="Ou H.-Y."/>
            <person name="Li P."/>
            <person name="Zhao C."/>
            <person name="O'Hagan D."/>
            <person name="Deng Z."/>
        </authorList>
    </citation>
    <scope>NUCLEOTIDE SEQUENCE [LARGE SCALE GENOMIC DNA]</scope>
    <source>
        <strain evidence="4">ATCC 35852 / DSM 46488 / JCM 4925 / NBRC 14057 / NRRL 8057</strain>
    </source>
</reference>
<protein>
    <submittedName>
        <fullName evidence="3">Protease</fullName>
    </submittedName>
</protein>
<dbReference type="EMBL" id="CP003219">
    <property type="protein sequence ID" value="AEW94916.1"/>
    <property type="molecule type" value="Genomic_DNA"/>
</dbReference>
<dbReference type="KEGG" id="scy:SCATT_25450"/>
<feature type="region of interest" description="Disordered" evidence="1">
    <location>
        <begin position="222"/>
        <end position="253"/>
    </location>
</feature>
<gene>
    <name evidence="3" type="ordered locus">SCATT_25450</name>
</gene>
<organism evidence="3 4">
    <name type="scientific">Streptantibioticus cattleyicolor (strain ATCC 35852 / DSM 46488 / JCM 4925 / NBRC 14057 / NRRL 8057)</name>
    <name type="common">Streptomyces cattleya</name>
    <dbReference type="NCBI Taxonomy" id="1003195"/>
    <lineage>
        <taxon>Bacteria</taxon>
        <taxon>Bacillati</taxon>
        <taxon>Actinomycetota</taxon>
        <taxon>Actinomycetes</taxon>
        <taxon>Kitasatosporales</taxon>
        <taxon>Streptomycetaceae</taxon>
        <taxon>Streptantibioticus</taxon>
    </lineage>
</organism>
<dbReference type="eggNOG" id="COG0265">
    <property type="taxonomic scope" value="Bacteria"/>
</dbReference>
<dbReference type="InterPro" id="IPR001940">
    <property type="entry name" value="Peptidase_S1C"/>
</dbReference>
<keyword evidence="2" id="KW-1133">Transmembrane helix</keyword>
<dbReference type="STRING" id="1003195.SCATT_25450"/>
<dbReference type="Gene3D" id="2.40.10.10">
    <property type="entry name" value="Trypsin-like serine proteases"/>
    <property type="match status" value="2"/>
</dbReference>
<feature type="region of interest" description="Disordered" evidence="1">
    <location>
        <begin position="1"/>
        <end position="42"/>
    </location>
</feature>
<proteinExistence type="predicted"/>
<dbReference type="InterPro" id="IPR009003">
    <property type="entry name" value="Peptidase_S1_PA"/>
</dbReference>
<accession>F8K144</accession>
<feature type="compositionally biased region" description="Polar residues" evidence="1">
    <location>
        <begin position="1"/>
        <end position="12"/>
    </location>
</feature>
<evidence type="ECO:0000256" key="1">
    <source>
        <dbReference type="SAM" id="MobiDB-lite"/>
    </source>
</evidence>